<protein>
    <submittedName>
        <fullName evidence="1">Uncharacterized protein</fullName>
    </submittedName>
</protein>
<organism evidence="1 2">
    <name type="scientific">Tetranychus urticae</name>
    <name type="common">Two-spotted spider mite</name>
    <dbReference type="NCBI Taxonomy" id="32264"/>
    <lineage>
        <taxon>Eukaryota</taxon>
        <taxon>Metazoa</taxon>
        <taxon>Ecdysozoa</taxon>
        <taxon>Arthropoda</taxon>
        <taxon>Chelicerata</taxon>
        <taxon>Arachnida</taxon>
        <taxon>Acari</taxon>
        <taxon>Acariformes</taxon>
        <taxon>Trombidiformes</taxon>
        <taxon>Prostigmata</taxon>
        <taxon>Eleutherengona</taxon>
        <taxon>Raphignathae</taxon>
        <taxon>Tetranychoidea</taxon>
        <taxon>Tetranychidae</taxon>
        <taxon>Tetranychus</taxon>
    </lineage>
</organism>
<keyword evidence="2" id="KW-1185">Reference proteome</keyword>
<name>T1K1H5_TETUR</name>
<accession>T1K1H5</accession>
<evidence type="ECO:0000313" key="2">
    <source>
        <dbReference type="Proteomes" id="UP000015104"/>
    </source>
</evidence>
<reference evidence="1" key="2">
    <citation type="submission" date="2015-06" db="UniProtKB">
        <authorList>
            <consortium name="EnsemblMetazoa"/>
        </authorList>
    </citation>
    <scope>IDENTIFICATION</scope>
</reference>
<dbReference type="AlphaFoldDB" id="T1K1H5"/>
<sequence length="36" mass="4456">MIYIIMNLKEYPMNGRLKRCFQGFRCDISCFLFYQL</sequence>
<dbReference type="Proteomes" id="UP000015104">
    <property type="component" value="Unassembled WGS sequence"/>
</dbReference>
<dbReference type="EnsemblMetazoa" id="tetur04g01420.1">
    <property type="protein sequence ID" value="tetur04g01420.1"/>
    <property type="gene ID" value="tetur04g01420"/>
</dbReference>
<evidence type="ECO:0000313" key="1">
    <source>
        <dbReference type="EnsemblMetazoa" id="tetur04g01420.1"/>
    </source>
</evidence>
<dbReference type="EMBL" id="CAEY01001352">
    <property type="status" value="NOT_ANNOTATED_CDS"/>
    <property type="molecule type" value="Genomic_DNA"/>
</dbReference>
<proteinExistence type="predicted"/>
<dbReference type="HOGENOM" id="CLU_3360295_0_0_1"/>
<reference evidence="2" key="1">
    <citation type="submission" date="2011-08" db="EMBL/GenBank/DDBJ databases">
        <authorList>
            <person name="Rombauts S."/>
        </authorList>
    </citation>
    <scope>NUCLEOTIDE SEQUENCE</scope>
    <source>
        <strain evidence="2">London</strain>
    </source>
</reference>